<dbReference type="GO" id="GO:0005886">
    <property type="term" value="C:plasma membrane"/>
    <property type="evidence" value="ECO:0007669"/>
    <property type="project" value="UniProtKB-SubCell"/>
</dbReference>
<keyword evidence="8" id="KW-1015">Disulfide bond</keyword>
<comment type="subcellular location">
    <subcellularLocation>
        <location evidence="1">Cell membrane</location>
        <topology evidence="1">Single-pass type I membrane protein</topology>
    </subcellularLocation>
    <subcellularLocation>
        <location evidence="12">Cytolytic granule membrane</location>
        <topology evidence="12">Single-pass type I membrane protein</topology>
    </subcellularLocation>
    <subcellularLocation>
        <location evidence="11">Late endosome membrane</location>
        <topology evidence="11">Single-pass type I membrane protein</topology>
    </subcellularLocation>
    <subcellularLocation>
        <location evidence="16">Lysosome membrane</location>
        <topology evidence="16">Single-pass type I membrane protein</topology>
    </subcellularLocation>
</comment>
<keyword evidence="5" id="KW-0967">Endosome</keyword>
<evidence type="ECO:0000256" key="4">
    <source>
        <dbReference type="ARBA" id="ARBA00022729"/>
    </source>
</evidence>
<keyword evidence="4" id="KW-0732">Signal</keyword>
<evidence type="ECO:0000256" key="14">
    <source>
        <dbReference type="ARBA" id="ARBA00074383"/>
    </source>
</evidence>
<keyword evidence="20" id="KW-1185">Reference proteome</keyword>
<evidence type="ECO:0000256" key="16">
    <source>
        <dbReference type="PROSITE-ProRule" id="PRU00740"/>
    </source>
</evidence>
<evidence type="ECO:0000256" key="2">
    <source>
        <dbReference type="ARBA" id="ARBA00022475"/>
    </source>
</evidence>
<evidence type="ECO:0000256" key="6">
    <source>
        <dbReference type="ARBA" id="ARBA00022989"/>
    </source>
</evidence>
<feature type="region of interest" description="Disordered" evidence="17">
    <location>
        <begin position="265"/>
        <end position="291"/>
    </location>
</feature>
<comment type="caution">
    <text evidence="19">The sequence shown here is derived from an EMBL/GenBank/DDBJ whole genome shotgun (WGS) entry which is preliminary data.</text>
</comment>
<evidence type="ECO:0000256" key="17">
    <source>
        <dbReference type="SAM" id="MobiDB-lite"/>
    </source>
</evidence>
<accession>A0A6A1Q675</accession>
<dbReference type="PANTHER" id="PTHR11506:SF27">
    <property type="entry name" value="LYSOSOME-ASSOCIATED MEMBRANE GLYCOPROTEIN 1"/>
    <property type="match status" value="1"/>
</dbReference>
<comment type="similarity">
    <text evidence="16">Belongs to the LAMP family.</text>
</comment>
<evidence type="ECO:0000259" key="18">
    <source>
        <dbReference type="Pfam" id="PF01299"/>
    </source>
</evidence>
<evidence type="ECO:0000313" key="19">
    <source>
        <dbReference type="EMBL" id="KAB0403180.1"/>
    </source>
</evidence>
<protein>
    <recommendedName>
        <fullName evidence="14">Lysosome-associated membrane glycoprotein 1</fullName>
    </recommendedName>
    <alternativeName>
        <fullName evidence="15">CD107 antigen-like family member A</fullName>
    </alternativeName>
</protein>
<dbReference type="Gene3D" id="2.40.160.110">
    <property type="match status" value="2"/>
</dbReference>
<keyword evidence="10 16" id="KW-0458">Lysosome</keyword>
<evidence type="ECO:0000256" key="11">
    <source>
        <dbReference type="ARBA" id="ARBA00037817"/>
    </source>
</evidence>
<gene>
    <name evidence="19" type="ORF">E2I00_014998</name>
</gene>
<feature type="domain" description="Lysosome-associated membrane glycoprotein 2-like luminal" evidence="18">
    <location>
        <begin position="114"/>
        <end position="259"/>
    </location>
</feature>
<dbReference type="InterPro" id="IPR018134">
    <property type="entry name" value="LAMP_CS"/>
</dbReference>
<evidence type="ECO:0000256" key="5">
    <source>
        <dbReference type="ARBA" id="ARBA00022753"/>
    </source>
</evidence>
<comment type="caution">
    <text evidence="16">Lacks conserved residue(s) required for the propagation of feature annotation.</text>
</comment>
<dbReference type="OrthoDB" id="10037042at2759"/>
<dbReference type="Pfam" id="PF01299">
    <property type="entry name" value="Lamp2-like_luminal"/>
    <property type="match status" value="2"/>
</dbReference>
<dbReference type="GO" id="GO:0101004">
    <property type="term" value="C:cytolytic granule membrane"/>
    <property type="evidence" value="ECO:0007669"/>
    <property type="project" value="UniProtKB-SubCell"/>
</dbReference>
<feature type="non-terminal residue" evidence="19">
    <location>
        <position position="1"/>
    </location>
</feature>
<keyword evidence="7 16" id="KW-0472">Membrane</keyword>
<dbReference type="FunFam" id="2.40.160.110:FF:000005">
    <property type="entry name" value="Lysosome-associated membrane glycoprotein 1"/>
    <property type="match status" value="1"/>
</dbReference>
<dbReference type="InterPro" id="IPR002000">
    <property type="entry name" value="Lysosome-assoc_membr_glycop"/>
</dbReference>
<evidence type="ECO:0000256" key="10">
    <source>
        <dbReference type="ARBA" id="ARBA00023228"/>
    </source>
</evidence>
<dbReference type="FunFam" id="2.40.160.110:FF:000001">
    <property type="entry name" value="lysosome-associated membrane glycoprotein 2 isoform X2"/>
    <property type="match status" value="1"/>
</dbReference>
<dbReference type="PANTHER" id="PTHR11506">
    <property type="entry name" value="LYSOSOME-ASSOCIATED MEMBRANE GLYCOPROTEIN"/>
    <property type="match status" value="1"/>
</dbReference>
<keyword evidence="3 16" id="KW-0812">Transmembrane</keyword>
<keyword evidence="9" id="KW-0325">Glycoprotein</keyword>
<dbReference type="GO" id="GO:0031902">
    <property type="term" value="C:late endosome membrane"/>
    <property type="evidence" value="ECO:0007669"/>
    <property type="project" value="UniProtKB-SubCell"/>
</dbReference>
<evidence type="ECO:0000256" key="8">
    <source>
        <dbReference type="ARBA" id="ARBA00023157"/>
    </source>
</evidence>
<dbReference type="GO" id="GO:0072594">
    <property type="term" value="P:establishment of protein localization to organelle"/>
    <property type="evidence" value="ECO:0007669"/>
    <property type="project" value="TreeGrafter"/>
</dbReference>
<dbReference type="PROSITE" id="PS00310">
    <property type="entry name" value="LAMP_1"/>
    <property type="match status" value="1"/>
</dbReference>
<reference evidence="19 20" key="1">
    <citation type="journal article" date="2019" name="PLoS ONE">
        <title>Genomic analyses reveal an absence of contemporary introgressive admixture between fin whales and blue whales, despite known hybrids.</title>
        <authorList>
            <person name="Westbury M.V."/>
            <person name="Petersen B."/>
            <person name="Lorenzen E.D."/>
        </authorList>
    </citation>
    <scope>NUCLEOTIDE SEQUENCE [LARGE SCALE GENOMIC DNA]</scope>
    <source>
        <strain evidence="19">FinWhale-01</strain>
    </source>
</reference>
<evidence type="ECO:0000313" key="20">
    <source>
        <dbReference type="Proteomes" id="UP000437017"/>
    </source>
</evidence>
<dbReference type="PROSITE" id="PS51407">
    <property type="entry name" value="LAMP_3"/>
    <property type="match status" value="1"/>
</dbReference>
<evidence type="ECO:0000256" key="1">
    <source>
        <dbReference type="ARBA" id="ARBA00004251"/>
    </source>
</evidence>
<evidence type="ECO:0000256" key="15">
    <source>
        <dbReference type="ARBA" id="ARBA00082884"/>
    </source>
</evidence>
<comment type="subunit">
    <text evidence="13">Interacts with ABCB9; this interaction strongly stabilizes ABCB9 and protects ABCB9 against lysosomal degradation. Interacts with FURIN. Interacts with TMEM175; inhibiting the proton channel activity of TMEM175.</text>
</comment>
<dbReference type="AlphaFoldDB" id="A0A6A1Q675"/>
<keyword evidence="2" id="KW-1003">Cell membrane</keyword>
<evidence type="ECO:0000256" key="7">
    <source>
        <dbReference type="ARBA" id="ARBA00023136"/>
    </source>
</evidence>
<dbReference type="Proteomes" id="UP000437017">
    <property type="component" value="Unassembled WGS sequence"/>
</dbReference>
<keyword evidence="6" id="KW-1133">Transmembrane helix</keyword>
<evidence type="ECO:0000256" key="9">
    <source>
        <dbReference type="ARBA" id="ARBA00023180"/>
    </source>
</evidence>
<proteinExistence type="inferred from homology"/>
<organism evidence="19 20">
    <name type="scientific">Balaenoptera physalus</name>
    <name type="common">Fin whale</name>
    <name type="synonym">Balaena physalus</name>
    <dbReference type="NCBI Taxonomy" id="9770"/>
    <lineage>
        <taxon>Eukaryota</taxon>
        <taxon>Metazoa</taxon>
        <taxon>Chordata</taxon>
        <taxon>Craniata</taxon>
        <taxon>Vertebrata</taxon>
        <taxon>Euteleostomi</taxon>
        <taxon>Mammalia</taxon>
        <taxon>Eutheria</taxon>
        <taxon>Laurasiatheria</taxon>
        <taxon>Artiodactyla</taxon>
        <taxon>Whippomorpha</taxon>
        <taxon>Cetacea</taxon>
        <taxon>Mysticeti</taxon>
        <taxon>Balaenopteridae</taxon>
        <taxon>Balaenoptera</taxon>
    </lineage>
</organism>
<sequence length="433" mass="47297">DLVVFERRGSRPYLGARVAPEGCVRLQPETRDRMGLGFRPTRISSFGLLAFAPSSMARSADACVYVVFFGDLSSFPDNSCIAAAVDSQKFLKGVWSFLPFLELAGLMHGASAVFVVKDGNGTACIMANFSAAFLTSYDTKNGSKSVTFELPASAEVLNSSSCGKGNASDSSLVIAFGRGHTLTLSFTRNATRYSVQLMRFVYNLSDTGIFPNSSSKETKTVESVTDIRADINKKYRCVSSKQIYLRNVTITLRDATIQAYLSNDSFSTEGEDRPRPSPRGCPGRPARLQRAAPGPSVFREVYLFRMGLQLNVTYRTRDNTTVTREFNIDPSKTTFGGNCTARLVTLALRSGNLLLVLQFAMNASSSRVFLQGVQLTMTLPDARDPTFKAANNSLRALQAAAGNSYKCNAEERVQVTEAAVLNIFSVWVQAFRT</sequence>
<evidence type="ECO:0000256" key="3">
    <source>
        <dbReference type="ARBA" id="ARBA00022692"/>
    </source>
</evidence>
<name>A0A6A1Q675_BALPH</name>
<dbReference type="InterPro" id="IPR048528">
    <property type="entry name" value="Lamp2-like_luminal"/>
</dbReference>
<evidence type="ECO:0000256" key="12">
    <source>
        <dbReference type="ARBA" id="ARBA00060404"/>
    </source>
</evidence>
<feature type="domain" description="Lysosome-associated membrane glycoprotein 2-like luminal" evidence="18">
    <location>
        <begin position="303"/>
        <end position="432"/>
    </location>
</feature>
<dbReference type="EMBL" id="SGJD01000848">
    <property type="protein sequence ID" value="KAB0403180.1"/>
    <property type="molecule type" value="Genomic_DNA"/>
</dbReference>
<evidence type="ECO:0000256" key="13">
    <source>
        <dbReference type="ARBA" id="ARBA00065516"/>
    </source>
</evidence>